<gene>
    <name evidence="2" type="ORF">SAMN05192576_4041</name>
</gene>
<dbReference type="PANTHER" id="PTHR33744:SF1">
    <property type="entry name" value="DNA-BINDING TRANSCRIPTIONAL ACTIVATOR ADER"/>
    <property type="match status" value="1"/>
</dbReference>
<dbReference type="AlphaFoldDB" id="A0A1H0JJ11"/>
<dbReference type="InterPro" id="IPR025736">
    <property type="entry name" value="PucR_C-HTH_dom"/>
</dbReference>
<dbReference type="Proteomes" id="UP000199004">
    <property type="component" value="Unassembled WGS sequence"/>
</dbReference>
<sequence length="604" mass="64222">MSSQPSAPAADAEASRGYHLRRERELASLYATARSLTALGELDDVLQSIVRHAHELIGTDFTYLSLLGPNGELRVGACEGTISADFRAAGVPPNSGLGGQVIGQKTPVWVRNYLEAHELAHDADFDLLVVREGMVALLGVPLLVRDKAIGALFAADRSERDFDSEEIALFSAFANHAAVALDNARLYNESRSALHDLQSAYQVIEEHVATMERAQSVHEALTHLVLTGGGPEQVAGQLVEQLGGAVTVLGRDDLPIAYAGADSPFPDDADGERTAPSTIAAALVSARGTGRSATATDDSGTTHSVAAVQAGETYLGALVWTRPSAPAPADQRMLERASHIVGLMTLKENAIADAAERLSGELLTELLVSSPAVSRTQRSRTRARGIDVDSLNLLVVAESATVPTSALTRTLHAYASRHAGLAGEYLGRATMIVHVDDPHAAVTDAHQVVRRQLGRPVTIIGERVQGTDWARAFPTASRCCALAAALGHSDSGAMTSQFAPFSLLFDSDRVGDLEHFLDSSIGPLLAYDAHRSTELARTATAYFANQGNVAQTARALHVHLNTLMKRLDRITALLGEAWRTSDSLRINLACRLHELASGSPAHVE</sequence>
<dbReference type="InterPro" id="IPR003018">
    <property type="entry name" value="GAF"/>
</dbReference>
<accession>A0A1H0JJ11</accession>
<dbReference type="OrthoDB" id="8026818at2"/>
<feature type="domain" description="GAF" evidence="1">
    <location>
        <begin position="41"/>
        <end position="191"/>
    </location>
</feature>
<keyword evidence="3" id="KW-1185">Reference proteome</keyword>
<dbReference type="STRING" id="1005944.SAMN05192576_4041"/>
<dbReference type="SMART" id="SM00065">
    <property type="entry name" value="GAF"/>
    <property type="match status" value="1"/>
</dbReference>
<dbReference type="InterPro" id="IPR051448">
    <property type="entry name" value="CdaR-like_regulators"/>
</dbReference>
<protein>
    <submittedName>
        <fullName evidence="2">Transcriptional regulator, CdaR family</fullName>
    </submittedName>
</protein>
<evidence type="ECO:0000313" key="3">
    <source>
        <dbReference type="Proteomes" id="UP000199004"/>
    </source>
</evidence>
<dbReference type="Gene3D" id="1.10.10.2840">
    <property type="entry name" value="PucR C-terminal helix-turn-helix domain"/>
    <property type="match status" value="1"/>
</dbReference>
<dbReference type="PANTHER" id="PTHR33744">
    <property type="entry name" value="CARBOHYDRATE DIACID REGULATOR"/>
    <property type="match status" value="1"/>
</dbReference>
<dbReference type="Pfam" id="PF01590">
    <property type="entry name" value="GAF"/>
    <property type="match status" value="1"/>
</dbReference>
<dbReference type="Gene3D" id="3.30.450.40">
    <property type="match status" value="1"/>
</dbReference>
<name>A0A1H0JJ11_9ACTN</name>
<dbReference type="EMBL" id="FNIC01000008">
    <property type="protein sequence ID" value="SDO43768.1"/>
    <property type="molecule type" value="Genomic_DNA"/>
</dbReference>
<dbReference type="Pfam" id="PF13556">
    <property type="entry name" value="HTH_30"/>
    <property type="match status" value="1"/>
</dbReference>
<dbReference type="InterPro" id="IPR042070">
    <property type="entry name" value="PucR_C-HTH_sf"/>
</dbReference>
<organism evidence="2 3">
    <name type="scientific">Nocardioides szechwanensis</name>
    <dbReference type="NCBI Taxonomy" id="1005944"/>
    <lineage>
        <taxon>Bacteria</taxon>
        <taxon>Bacillati</taxon>
        <taxon>Actinomycetota</taxon>
        <taxon>Actinomycetes</taxon>
        <taxon>Propionibacteriales</taxon>
        <taxon>Nocardioidaceae</taxon>
        <taxon>Nocardioides</taxon>
    </lineage>
</organism>
<dbReference type="InterPro" id="IPR029016">
    <property type="entry name" value="GAF-like_dom_sf"/>
</dbReference>
<dbReference type="RefSeq" id="WP_091026600.1">
    <property type="nucleotide sequence ID" value="NZ_BKAE01000012.1"/>
</dbReference>
<evidence type="ECO:0000259" key="1">
    <source>
        <dbReference type="SMART" id="SM00065"/>
    </source>
</evidence>
<dbReference type="SUPFAM" id="SSF55781">
    <property type="entry name" value="GAF domain-like"/>
    <property type="match status" value="1"/>
</dbReference>
<proteinExistence type="predicted"/>
<evidence type="ECO:0000313" key="2">
    <source>
        <dbReference type="EMBL" id="SDO43768.1"/>
    </source>
</evidence>
<reference evidence="2 3" key="1">
    <citation type="submission" date="2016-10" db="EMBL/GenBank/DDBJ databases">
        <authorList>
            <person name="de Groot N.N."/>
        </authorList>
    </citation>
    <scope>NUCLEOTIDE SEQUENCE [LARGE SCALE GENOMIC DNA]</scope>
    <source>
        <strain evidence="2 3">CGMCC 1.11147</strain>
    </source>
</reference>